<dbReference type="InterPro" id="IPR001910">
    <property type="entry name" value="Inosine/uridine_hydrolase_dom"/>
</dbReference>
<accession>A0A0W0SC35</accession>
<dbReference type="PANTHER" id="PTHR12304:SF46">
    <property type="entry name" value="INOSINE-ADENOSINE-GUANOSINE-NUCLEOSIDE HYDROLASE"/>
    <property type="match status" value="1"/>
</dbReference>
<evidence type="ECO:0000256" key="3">
    <source>
        <dbReference type="SAM" id="SignalP"/>
    </source>
</evidence>
<feature type="signal peptide" evidence="3">
    <location>
        <begin position="1"/>
        <end position="22"/>
    </location>
</feature>
<dbReference type="AlphaFoldDB" id="A0A0W0SC35"/>
<dbReference type="EC" id="3.2.2.1" evidence="5"/>
<name>A0A0W0SC35_9GAMM</name>
<dbReference type="PANTHER" id="PTHR12304">
    <property type="entry name" value="INOSINE-URIDINE PREFERRING NUCLEOSIDE HYDROLASE"/>
    <property type="match status" value="1"/>
</dbReference>
<keyword evidence="8" id="KW-1185">Reference proteome</keyword>
<dbReference type="RefSeq" id="WP_051544378.1">
    <property type="nucleotide sequence ID" value="NZ_CAAAIT010000001.1"/>
</dbReference>
<sequence length="336" mass="37431">MNLAVKAFVFFSLFCLLPLANAMRPFIIDTDVGVDDELAILYLLAQKDIDIKAITVVGTGEAHCAAGLSNVAGLLALMHHEKIPLACGRNNPMTGTHQFPDWLRKLADNLVGAADLLPKVKVMPTQNAIQLLETTLKNAKEPVEILAIGPLTNLGELVAKKPELKNKIKMIYIMGGAVDSPGNLVEVDHSIKNTTAEWNIYIDPYAADKVFRSGIPITLVGLDVTNQVPVTKAFYEKLKQNQTNLANHFFYELFHHNEAEIFEHKWYFWDVLSAVVAYDNSIVQSHYKKLRVVLSPEERSGTTVVDKKGNTVRVCTSINQQLFEDILMDTLKKKMS</sequence>
<dbReference type="Proteomes" id="UP000054921">
    <property type="component" value="Unassembled WGS sequence"/>
</dbReference>
<proteinExistence type="predicted"/>
<keyword evidence="1 5" id="KW-0378">Hydrolase</keyword>
<dbReference type="Proteomes" id="UP000277577">
    <property type="component" value="Chromosome"/>
</dbReference>
<dbReference type="STRING" id="28084.Lche_2457"/>
<dbReference type="Pfam" id="PF01156">
    <property type="entry name" value="IU_nuc_hydro"/>
    <property type="match status" value="1"/>
</dbReference>
<dbReference type="EC" id="3.2.-.-" evidence="6"/>
<dbReference type="PATRIC" id="fig|28084.5.peg.2653"/>
<evidence type="ECO:0000256" key="2">
    <source>
        <dbReference type="ARBA" id="ARBA00023295"/>
    </source>
</evidence>
<keyword evidence="3" id="KW-0732">Signal</keyword>
<dbReference type="InterPro" id="IPR036452">
    <property type="entry name" value="Ribo_hydro-like"/>
</dbReference>
<dbReference type="EMBL" id="LNXW01000013">
    <property type="protein sequence ID" value="KTC80437.1"/>
    <property type="molecule type" value="Genomic_DNA"/>
</dbReference>
<dbReference type="GO" id="GO:0006152">
    <property type="term" value="P:purine nucleoside catabolic process"/>
    <property type="evidence" value="ECO:0007669"/>
    <property type="project" value="TreeGrafter"/>
</dbReference>
<evidence type="ECO:0000259" key="4">
    <source>
        <dbReference type="Pfam" id="PF01156"/>
    </source>
</evidence>
<feature type="domain" description="Inosine/uridine-preferring nucleoside hydrolase" evidence="4">
    <location>
        <begin position="27"/>
        <end position="324"/>
    </location>
</feature>
<reference evidence="6 8" key="2">
    <citation type="submission" date="2018-12" db="EMBL/GenBank/DDBJ databases">
        <authorList>
            <consortium name="Pathogen Informatics"/>
        </authorList>
    </citation>
    <scope>NUCLEOTIDE SEQUENCE [LARGE SCALE GENOMIC DNA]</scope>
    <source>
        <strain evidence="6 8">NCTC11976</strain>
    </source>
</reference>
<evidence type="ECO:0000313" key="6">
    <source>
        <dbReference type="EMBL" id="VEB39152.1"/>
    </source>
</evidence>
<protein>
    <submittedName>
        <fullName evidence="5">Inosine-uridine preferring nucleoside hydrolase</fullName>
        <ecNumber evidence="6">3.2.-.-</ecNumber>
        <ecNumber evidence="5">3.2.2.1</ecNumber>
    </submittedName>
</protein>
<evidence type="ECO:0000256" key="1">
    <source>
        <dbReference type="ARBA" id="ARBA00022801"/>
    </source>
</evidence>
<evidence type="ECO:0000313" key="8">
    <source>
        <dbReference type="Proteomes" id="UP000277577"/>
    </source>
</evidence>
<dbReference type="SUPFAM" id="SSF53590">
    <property type="entry name" value="Nucleoside hydrolase"/>
    <property type="match status" value="1"/>
</dbReference>
<dbReference type="GO" id="GO:0005829">
    <property type="term" value="C:cytosol"/>
    <property type="evidence" value="ECO:0007669"/>
    <property type="project" value="TreeGrafter"/>
</dbReference>
<keyword evidence="2 5" id="KW-0326">Glycosidase</keyword>
<evidence type="ECO:0000313" key="5">
    <source>
        <dbReference type="EMBL" id="KTC80437.1"/>
    </source>
</evidence>
<reference evidence="5 7" key="1">
    <citation type="submission" date="2015-11" db="EMBL/GenBank/DDBJ databases">
        <title>Genomic analysis of 38 Legionella species identifies large and diverse effector repertoires.</title>
        <authorList>
            <person name="Burstein D."/>
            <person name="Amaro F."/>
            <person name="Zusman T."/>
            <person name="Lifshitz Z."/>
            <person name="Cohen O."/>
            <person name="Gilbert J.A."/>
            <person name="Pupko T."/>
            <person name="Shuman H.A."/>
            <person name="Segal G."/>
        </authorList>
    </citation>
    <scope>NUCLEOTIDE SEQUENCE [LARGE SCALE GENOMIC DNA]</scope>
    <source>
        <strain evidence="5 7">ORW</strain>
    </source>
</reference>
<dbReference type="Gene3D" id="3.90.245.10">
    <property type="entry name" value="Ribonucleoside hydrolase-like"/>
    <property type="match status" value="1"/>
</dbReference>
<feature type="chain" id="PRO_5006911835" evidence="3">
    <location>
        <begin position="23"/>
        <end position="336"/>
    </location>
</feature>
<gene>
    <name evidence="6" type="primary">rihA</name>
    <name evidence="5" type="ORF">Lche_2457</name>
    <name evidence="6" type="ORF">NCTC11976_03100</name>
</gene>
<dbReference type="GO" id="GO:0008477">
    <property type="term" value="F:purine nucleosidase activity"/>
    <property type="evidence" value="ECO:0007669"/>
    <property type="project" value="UniProtKB-EC"/>
</dbReference>
<organism evidence="5 7">
    <name type="scientific">Legionella cherrii</name>
    <dbReference type="NCBI Taxonomy" id="28084"/>
    <lineage>
        <taxon>Bacteria</taxon>
        <taxon>Pseudomonadati</taxon>
        <taxon>Pseudomonadota</taxon>
        <taxon>Gammaproteobacteria</taxon>
        <taxon>Legionellales</taxon>
        <taxon>Legionellaceae</taxon>
        <taxon>Legionella</taxon>
    </lineage>
</organism>
<evidence type="ECO:0000313" key="7">
    <source>
        <dbReference type="Proteomes" id="UP000054921"/>
    </source>
</evidence>
<dbReference type="InterPro" id="IPR023186">
    <property type="entry name" value="IUNH"/>
</dbReference>
<dbReference type="EMBL" id="LR134173">
    <property type="protein sequence ID" value="VEB39152.1"/>
    <property type="molecule type" value="Genomic_DNA"/>
</dbReference>